<comment type="caution">
    <text evidence="1">The sequence shown here is derived from an EMBL/GenBank/DDBJ whole genome shotgun (WGS) entry which is preliminary data.</text>
</comment>
<evidence type="ECO:0000313" key="1">
    <source>
        <dbReference type="EMBL" id="OKH96724.1"/>
    </source>
</evidence>
<dbReference type="Proteomes" id="UP000186455">
    <property type="component" value="Unassembled WGS sequence"/>
</dbReference>
<dbReference type="EMBL" id="LFBV01000001">
    <property type="protein sequence ID" value="OKH96724.1"/>
    <property type="molecule type" value="Genomic_DNA"/>
</dbReference>
<dbReference type="AlphaFoldDB" id="A0A1Q4VFX7"/>
<dbReference type="STRING" id="1048205.AB852_04405"/>
<evidence type="ECO:0000313" key="2">
    <source>
        <dbReference type="Proteomes" id="UP000186455"/>
    </source>
</evidence>
<reference evidence="1 2" key="1">
    <citation type="submission" date="2015-06" db="EMBL/GenBank/DDBJ databases">
        <title>Cloning and characterization of the uncialamcin biosynthetic gene cluster.</title>
        <authorList>
            <person name="Yan X."/>
            <person name="Huang T."/>
            <person name="Ge H."/>
            <person name="Shen B."/>
        </authorList>
    </citation>
    <scope>NUCLEOTIDE SEQUENCE [LARGE SCALE GENOMIC DNA]</scope>
    <source>
        <strain evidence="1 2">DCA2648</strain>
    </source>
</reference>
<organism evidence="1 2">
    <name type="scientific">Streptomyces uncialis</name>
    <dbReference type="NCBI Taxonomy" id="1048205"/>
    <lineage>
        <taxon>Bacteria</taxon>
        <taxon>Bacillati</taxon>
        <taxon>Actinomycetota</taxon>
        <taxon>Actinomycetes</taxon>
        <taxon>Kitasatosporales</taxon>
        <taxon>Streptomycetaceae</taxon>
        <taxon>Streptomyces</taxon>
    </lineage>
</organism>
<proteinExistence type="predicted"/>
<gene>
    <name evidence="1" type="ORF">AB852_04405</name>
</gene>
<evidence type="ECO:0008006" key="3">
    <source>
        <dbReference type="Google" id="ProtNLM"/>
    </source>
</evidence>
<protein>
    <recommendedName>
        <fullName evidence="3">Arylsulfatase</fullName>
    </recommendedName>
</protein>
<sequence length="241" mass="23514">MAPAVAGLAEEFPAAEPWSLLDDRLLADAPQDGPLPPALVDRMRRLIGHALAGGADGVLLTCSLYGSVTETVDTPVPLLAPDTAAFERALALSSGTGRVLVLASFETAMRDSVARFSAASAASEASAASAASVAAASARVGSAVAAPAAVGSAASGSGAEVVGVVAPDAFDAAREGNLPALRDALRDACLPHLTGADVVLLAQYSLAPAAASLSTALGVPVVSGPQAAAAALRSALTGSPL</sequence>
<name>A0A1Q4VFX7_9ACTN</name>
<accession>A0A1Q4VFX7</accession>
<keyword evidence="2" id="KW-1185">Reference proteome</keyword>